<reference evidence="7 8" key="1">
    <citation type="submission" date="2020-01" db="EMBL/GenBank/DDBJ databases">
        <title>Frigidibacter albus SP32T (=CGMCC 1.13995T).</title>
        <authorList>
            <person name="Liao X."/>
        </authorList>
    </citation>
    <scope>NUCLEOTIDE SEQUENCE [LARGE SCALE GENOMIC DNA]</scope>
    <source>
        <strain evidence="7 8">SP32</strain>
    </source>
</reference>
<evidence type="ECO:0000256" key="1">
    <source>
        <dbReference type="ARBA" id="ARBA00004141"/>
    </source>
</evidence>
<feature type="transmembrane region" description="Helical" evidence="5">
    <location>
        <begin position="37"/>
        <end position="56"/>
    </location>
</feature>
<keyword evidence="8" id="KW-1185">Reference proteome</keyword>
<feature type="transmembrane region" description="Helical" evidence="5">
    <location>
        <begin position="76"/>
        <end position="93"/>
    </location>
</feature>
<evidence type="ECO:0000256" key="2">
    <source>
        <dbReference type="ARBA" id="ARBA00022692"/>
    </source>
</evidence>
<dbReference type="EMBL" id="WWNR01000020">
    <property type="protein sequence ID" value="MZQ91232.1"/>
    <property type="molecule type" value="Genomic_DNA"/>
</dbReference>
<dbReference type="OrthoDB" id="565050at2"/>
<accession>A0A6L8VP16</accession>
<dbReference type="RefSeq" id="WP_161348615.1">
    <property type="nucleotide sequence ID" value="NZ_BMGW01000019.1"/>
</dbReference>
<evidence type="ECO:0000313" key="7">
    <source>
        <dbReference type="EMBL" id="MZQ91232.1"/>
    </source>
</evidence>
<dbReference type="NCBIfam" id="NF037976">
    <property type="entry name" value="gtrA_1"/>
    <property type="match status" value="1"/>
</dbReference>
<dbReference type="InterPro" id="IPR007267">
    <property type="entry name" value="GtrA_DPMS_TM"/>
</dbReference>
<keyword evidence="2 5" id="KW-0812">Transmembrane</keyword>
<feature type="transmembrane region" description="Helical" evidence="5">
    <location>
        <begin position="105"/>
        <end position="121"/>
    </location>
</feature>
<dbReference type="Pfam" id="PF04138">
    <property type="entry name" value="GtrA_DPMS_TM"/>
    <property type="match status" value="1"/>
</dbReference>
<comment type="subcellular location">
    <subcellularLocation>
        <location evidence="1">Membrane</location>
        <topology evidence="1">Multi-pass membrane protein</topology>
    </subcellularLocation>
</comment>
<keyword evidence="4 5" id="KW-0472">Membrane</keyword>
<evidence type="ECO:0000256" key="3">
    <source>
        <dbReference type="ARBA" id="ARBA00022989"/>
    </source>
</evidence>
<dbReference type="GO" id="GO:0000271">
    <property type="term" value="P:polysaccharide biosynthetic process"/>
    <property type="evidence" value="ECO:0007669"/>
    <property type="project" value="InterPro"/>
</dbReference>
<evidence type="ECO:0000313" key="8">
    <source>
        <dbReference type="Proteomes" id="UP000477083"/>
    </source>
</evidence>
<dbReference type="GO" id="GO:0016020">
    <property type="term" value="C:membrane"/>
    <property type="evidence" value="ECO:0007669"/>
    <property type="project" value="UniProtKB-SubCell"/>
</dbReference>
<evidence type="ECO:0000256" key="5">
    <source>
        <dbReference type="SAM" id="Phobius"/>
    </source>
</evidence>
<gene>
    <name evidence="7" type="ORF">GS660_19265</name>
</gene>
<protein>
    <submittedName>
        <fullName evidence="7">GtrA family protein</fullName>
    </submittedName>
</protein>
<evidence type="ECO:0000259" key="6">
    <source>
        <dbReference type="Pfam" id="PF04138"/>
    </source>
</evidence>
<name>A0A6L8VP16_9RHOB</name>
<evidence type="ECO:0000256" key="4">
    <source>
        <dbReference type="ARBA" id="ARBA00023136"/>
    </source>
</evidence>
<feature type="domain" description="GtrA/DPMS transmembrane" evidence="6">
    <location>
        <begin position="9"/>
        <end position="131"/>
    </location>
</feature>
<proteinExistence type="predicted"/>
<keyword evidence="3 5" id="KW-1133">Transmembrane helix</keyword>
<organism evidence="7 8">
    <name type="scientific">Frigidibacter albus</name>
    <dbReference type="NCBI Taxonomy" id="1465486"/>
    <lineage>
        <taxon>Bacteria</taxon>
        <taxon>Pseudomonadati</taxon>
        <taxon>Pseudomonadota</taxon>
        <taxon>Alphaproteobacteria</taxon>
        <taxon>Rhodobacterales</taxon>
        <taxon>Paracoccaceae</taxon>
        <taxon>Frigidibacter</taxon>
    </lineage>
</organism>
<dbReference type="AlphaFoldDB" id="A0A6L8VP16"/>
<dbReference type="Proteomes" id="UP000477083">
    <property type="component" value="Unassembled WGS sequence"/>
</dbReference>
<comment type="caution">
    <text evidence="7">The sequence shown here is derived from an EMBL/GenBank/DDBJ whole genome shotgun (WGS) entry which is preliminary data.</text>
</comment>
<sequence>MSLQVLILRYAFFALLATVANLGTQRAVLALDGSARGFALAVLAGTAVGLVLKYILDKRWIFFDTASGARAHGRKFSLYTAMGLVTTAIFWGMETAAFMIWGTDLAREAGAVLGLAIGYVVKFHLDRRFVFTGALAGARA</sequence>